<reference evidence="3 5" key="2">
    <citation type="submission" date="2023-11" db="EMBL/GenBank/DDBJ databases">
        <title>MicrobeMod: A computational toolkit for identifying prokaryotic methylation and restriction-modification with nanopore sequencing.</title>
        <authorList>
            <person name="Crits-Christoph A."/>
            <person name="Kang S.C."/>
            <person name="Lee H."/>
            <person name="Ostrov N."/>
        </authorList>
    </citation>
    <scope>NUCLEOTIDE SEQUENCE [LARGE SCALE GENOMIC DNA]</scope>
    <source>
        <strain evidence="3 5">ATCC 23090</strain>
    </source>
</reference>
<evidence type="ECO:0000313" key="2">
    <source>
        <dbReference type="EMBL" id="SFW90476.1"/>
    </source>
</evidence>
<keyword evidence="1" id="KW-0812">Transmembrane</keyword>
<dbReference type="STRING" id="1004.SAMN05661012_06622"/>
<gene>
    <name evidence="2" type="ORF">SAMN05661012_06622</name>
    <name evidence="3" type="ORF">SR876_03440</name>
</gene>
<dbReference type="EMBL" id="CP140154">
    <property type="protein sequence ID" value="WQG90537.1"/>
    <property type="molecule type" value="Genomic_DNA"/>
</dbReference>
<keyword evidence="1" id="KW-1133">Transmembrane helix</keyword>
<evidence type="ECO:0000313" key="5">
    <source>
        <dbReference type="Proteomes" id="UP001326715"/>
    </source>
</evidence>
<evidence type="ECO:0000313" key="3">
    <source>
        <dbReference type="EMBL" id="WQG90537.1"/>
    </source>
</evidence>
<protein>
    <submittedName>
        <fullName evidence="2">Uncharacterized protein</fullName>
    </submittedName>
</protein>
<dbReference type="AlphaFoldDB" id="A0A1K1T1U5"/>
<evidence type="ECO:0000256" key="1">
    <source>
        <dbReference type="SAM" id="Phobius"/>
    </source>
</evidence>
<sequence>MHKPDLKNTDFALMIADGLTGCVLNTDFEFYTEECKKPVYFIFQDLSSLRLFIEQLNGVNETTVLLPILLHYYLLFTFGCSNLFLGCY</sequence>
<dbReference type="Proteomes" id="UP001326715">
    <property type="component" value="Chromosome"/>
</dbReference>
<keyword evidence="5" id="KW-1185">Reference proteome</keyword>
<proteinExistence type="predicted"/>
<accession>A0A1K1T1U5</accession>
<name>A0A1K1T1U5_9BACT</name>
<evidence type="ECO:0000313" key="4">
    <source>
        <dbReference type="Proteomes" id="UP000183788"/>
    </source>
</evidence>
<organism evidence="2 4">
    <name type="scientific">Chitinophaga sancti</name>
    <dbReference type="NCBI Taxonomy" id="1004"/>
    <lineage>
        <taxon>Bacteria</taxon>
        <taxon>Pseudomonadati</taxon>
        <taxon>Bacteroidota</taxon>
        <taxon>Chitinophagia</taxon>
        <taxon>Chitinophagales</taxon>
        <taxon>Chitinophagaceae</taxon>
        <taxon>Chitinophaga</taxon>
    </lineage>
</organism>
<dbReference type="OrthoDB" id="1448673at2"/>
<keyword evidence="1" id="KW-0472">Membrane</keyword>
<dbReference type="EMBL" id="FPIZ01000049">
    <property type="protein sequence ID" value="SFW90476.1"/>
    <property type="molecule type" value="Genomic_DNA"/>
</dbReference>
<feature type="transmembrane region" description="Helical" evidence="1">
    <location>
        <begin position="64"/>
        <end position="85"/>
    </location>
</feature>
<dbReference type="Proteomes" id="UP000183788">
    <property type="component" value="Unassembled WGS sequence"/>
</dbReference>
<reference evidence="2 4" key="1">
    <citation type="submission" date="2016-11" db="EMBL/GenBank/DDBJ databases">
        <authorList>
            <person name="Jaros S."/>
            <person name="Januszkiewicz K."/>
            <person name="Wedrychowicz H."/>
        </authorList>
    </citation>
    <scope>NUCLEOTIDE SEQUENCE [LARGE SCALE GENOMIC DNA]</scope>
    <source>
        <strain evidence="2 4">DSM 784</strain>
    </source>
</reference>
<dbReference type="RefSeq" id="WP_072366615.1">
    <property type="nucleotide sequence ID" value="NZ_CP139972.1"/>
</dbReference>